<keyword evidence="1" id="KW-0732">Signal</keyword>
<evidence type="ECO:0000313" key="3">
    <source>
        <dbReference type="Proteomes" id="UP001155241"/>
    </source>
</evidence>
<evidence type="ECO:0000256" key="1">
    <source>
        <dbReference type="SAM" id="SignalP"/>
    </source>
</evidence>
<dbReference type="EMBL" id="JAMXLR010000036">
    <property type="protein sequence ID" value="MCO6044462.1"/>
    <property type="molecule type" value="Genomic_DNA"/>
</dbReference>
<dbReference type="Proteomes" id="UP001155241">
    <property type="component" value="Unassembled WGS sequence"/>
</dbReference>
<feature type="signal peptide" evidence="1">
    <location>
        <begin position="1"/>
        <end position="26"/>
    </location>
</feature>
<dbReference type="AlphaFoldDB" id="A0A9X2F8T3"/>
<organism evidence="2 3">
    <name type="scientific">Aeoliella straminimaris</name>
    <dbReference type="NCBI Taxonomy" id="2954799"/>
    <lineage>
        <taxon>Bacteria</taxon>
        <taxon>Pseudomonadati</taxon>
        <taxon>Planctomycetota</taxon>
        <taxon>Planctomycetia</taxon>
        <taxon>Pirellulales</taxon>
        <taxon>Lacipirellulaceae</taxon>
        <taxon>Aeoliella</taxon>
    </lineage>
</organism>
<sequence>MIKVSTTTCRLASCVAVFTVASAANAQQERGENLREPVYRVAHETPAKTVSAHAVPVADFFDLTQHQGEHPLAPCKRLAERVKTHIDANVHDYSCTFWKRELIDGKLQDYNCMSMRVMHDPFSVHLLFKKPKQGQECLYVEGQNGGKMRARGHGWRATVAGVLTLDPTKGMAMEGQRHPITMAGVKNLTDQLITIAENDMQYGECEVKTYSDATLGKGEAARPAVMLEITHPVPRREFKFHVAKIYIDKELKIPVRFEAYDWKKDSNGNPELVEFYMYTDVKINNGYTTAHFSEAHPEIFK</sequence>
<gene>
    <name evidence="2" type="ORF">NG895_11155</name>
</gene>
<dbReference type="InterPro" id="IPR011465">
    <property type="entry name" value="DUF1571"/>
</dbReference>
<reference evidence="2" key="1">
    <citation type="submission" date="2022-06" db="EMBL/GenBank/DDBJ databases">
        <title>Aeoliella straminimaris, a novel planctomycete from sediments.</title>
        <authorList>
            <person name="Vitorino I.R."/>
            <person name="Lage O.M."/>
        </authorList>
    </citation>
    <scope>NUCLEOTIDE SEQUENCE</scope>
    <source>
        <strain evidence="2">ICT_H6.2</strain>
    </source>
</reference>
<keyword evidence="3" id="KW-1185">Reference proteome</keyword>
<feature type="chain" id="PRO_5040719054" evidence="1">
    <location>
        <begin position="27"/>
        <end position="301"/>
    </location>
</feature>
<protein>
    <submittedName>
        <fullName evidence="2">DUF1571 domain-containing protein</fullName>
    </submittedName>
</protein>
<comment type="caution">
    <text evidence="2">The sequence shown here is derived from an EMBL/GenBank/DDBJ whole genome shotgun (WGS) entry which is preliminary data.</text>
</comment>
<name>A0A9X2F8T3_9BACT</name>
<proteinExistence type="predicted"/>
<dbReference type="RefSeq" id="WP_252852564.1">
    <property type="nucleotide sequence ID" value="NZ_JAMXLR010000036.1"/>
</dbReference>
<evidence type="ECO:0000313" key="2">
    <source>
        <dbReference type="EMBL" id="MCO6044462.1"/>
    </source>
</evidence>
<dbReference type="Pfam" id="PF07608">
    <property type="entry name" value="DUF1571"/>
    <property type="match status" value="1"/>
</dbReference>
<accession>A0A9X2F8T3</accession>